<feature type="compositionally biased region" description="Low complexity" evidence="1">
    <location>
        <begin position="105"/>
        <end position="114"/>
    </location>
</feature>
<feature type="region of interest" description="Disordered" evidence="1">
    <location>
        <begin position="1"/>
        <end position="66"/>
    </location>
</feature>
<dbReference type="Proteomes" id="UP001519460">
    <property type="component" value="Unassembled WGS sequence"/>
</dbReference>
<name>A0ABD0KQM0_9CAEN</name>
<protein>
    <submittedName>
        <fullName evidence="2">Uncharacterized protein</fullName>
    </submittedName>
</protein>
<feature type="compositionally biased region" description="Basic and acidic residues" evidence="1">
    <location>
        <begin position="704"/>
        <end position="713"/>
    </location>
</feature>
<dbReference type="AlphaFoldDB" id="A0ABD0KQM0"/>
<feature type="region of interest" description="Disordered" evidence="1">
    <location>
        <begin position="673"/>
        <end position="713"/>
    </location>
</feature>
<feature type="region of interest" description="Disordered" evidence="1">
    <location>
        <begin position="523"/>
        <end position="576"/>
    </location>
</feature>
<feature type="compositionally biased region" description="Basic and acidic residues" evidence="1">
    <location>
        <begin position="223"/>
        <end position="233"/>
    </location>
</feature>
<feature type="region of interest" description="Disordered" evidence="1">
    <location>
        <begin position="466"/>
        <end position="493"/>
    </location>
</feature>
<feature type="region of interest" description="Disordered" evidence="1">
    <location>
        <begin position="183"/>
        <end position="265"/>
    </location>
</feature>
<feature type="compositionally biased region" description="Low complexity" evidence="1">
    <location>
        <begin position="533"/>
        <end position="547"/>
    </location>
</feature>
<feature type="compositionally biased region" description="Basic and acidic residues" evidence="1">
    <location>
        <begin position="240"/>
        <end position="251"/>
    </location>
</feature>
<dbReference type="EMBL" id="JACVVK020000143">
    <property type="protein sequence ID" value="KAK7489025.1"/>
    <property type="molecule type" value="Genomic_DNA"/>
</dbReference>
<feature type="compositionally biased region" description="Basic residues" evidence="1">
    <location>
        <begin position="565"/>
        <end position="575"/>
    </location>
</feature>
<evidence type="ECO:0000256" key="1">
    <source>
        <dbReference type="SAM" id="MobiDB-lite"/>
    </source>
</evidence>
<evidence type="ECO:0000313" key="3">
    <source>
        <dbReference type="Proteomes" id="UP001519460"/>
    </source>
</evidence>
<proteinExistence type="predicted"/>
<feature type="region of interest" description="Disordered" evidence="1">
    <location>
        <begin position="754"/>
        <end position="788"/>
    </location>
</feature>
<feature type="compositionally biased region" description="Basic and acidic residues" evidence="1">
    <location>
        <begin position="187"/>
        <end position="197"/>
    </location>
</feature>
<gene>
    <name evidence="2" type="ORF">BaRGS_00019686</name>
</gene>
<comment type="caution">
    <text evidence="2">The sequence shown here is derived from an EMBL/GenBank/DDBJ whole genome shotgun (WGS) entry which is preliminary data.</text>
</comment>
<reference evidence="2 3" key="1">
    <citation type="journal article" date="2023" name="Sci. Data">
        <title>Genome assembly of the Korean intertidal mud-creeper Batillaria attramentaria.</title>
        <authorList>
            <person name="Patra A.K."/>
            <person name="Ho P.T."/>
            <person name="Jun S."/>
            <person name="Lee S.J."/>
            <person name="Kim Y."/>
            <person name="Won Y.J."/>
        </authorList>
    </citation>
    <scope>NUCLEOTIDE SEQUENCE [LARGE SCALE GENOMIC DNA]</scope>
    <source>
        <strain evidence="2">Wonlab-2016</strain>
    </source>
</reference>
<organism evidence="2 3">
    <name type="scientific">Batillaria attramentaria</name>
    <dbReference type="NCBI Taxonomy" id="370345"/>
    <lineage>
        <taxon>Eukaryota</taxon>
        <taxon>Metazoa</taxon>
        <taxon>Spiralia</taxon>
        <taxon>Lophotrochozoa</taxon>
        <taxon>Mollusca</taxon>
        <taxon>Gastropoda</taxon>
        <taxon>Caenogastropoda</taxon>
        <taxon>Sorbeoconcha</taxon>
        <taxon>Cerithioidea</taxon>
        <taxon>Batillariidae</taxon>
        <taxon>Batillaria</taxon>
    </lineage>
</organism>
<feature type="region of interest" description="Disordered" evidence="1">
    <location>
        <begin position="103"/>
        <end position="160"/>
    </location>
</feature>
<accession>A0ABD0KQM0</accession>
<feature type="compositionally biased region" description="Low complexity" evidence="1">
    <location>
        <begin position="1"/>
        <end position="13"/>
    </location>
</feature>
<keyword evidence="3" id="KW-1185">Reference proteome</keyword>
<feature type="compositionally biased region" description="Low complexity" evidence="1">
    <location>
        <begin position="150"/>
        <end position="160"/>
    </location>
</feature>
<feature type="compositionally biased region" description="Basic and acidic residues" evidence="1">
    <location>
        <begin position="479"/>
        <end position="490"/>
    </location>
</feature>
<feature type="compositionally biased region" description="Basic and acidic residues" evidence="1">
    <location>
        <begin position="205"/>
        <end position="215"/>
    </location>
</feature>
<evidence type="ECO:0000313" key="2">
    <source>
        <dbReference type="EMBL" id="KAK7489025.1"/>
    </source>
</evidence>
<sequence length="798" mass="87615">MADSTPPTSTLSRSRSEDGTGRPGSPESPRSGRRDNAMCQTLNALSSDCPRERRDSFQANPPLMPFCPERRKFFRRPPQMELFSSCPPQRETMPPMDALPYKMQASSSEAMSSSTEDLDTTKTSATDTSRESYVPLRMPRLEILSSCPDSESVQTSMSSSVDASAAFILTDQAIPTMSDIDVVSPCSEDRETPKMSDLDVVSPCSEDRETPKMPDLDVVSPGSEDRETPKMSDLDVVSPRSEDRETPKMSDLDVVSPCSEDGETPKMSELKVASFHPEAPELHPLDLLSSCPEQEAWKRPSYREDTEAVVKSTPDVSTLTLEQRQSSFLRQDGTTMSQVDVISSCCKGETPGLPALDVLSSCPQQGEIPTRQTLDLVNSCPEPCDTSDIPFLDESPPNHAELGNTGMPPPSLRYLSSAGQTTKAGGICEPYSASPDILADSKQLDTAPGGVVSGVTGTARQLVDTGVAMDVPPTNPDDVQDKTEDEKQNRDTSLVNVHTTESLIIEDSDFYEVSLEGEEHCVGNTVGDEFNDSTVSSSSLSPSRSPPYFQLHHEGHSPDAPGSRVRSHSRKKSVHRVSLEKAKVSHTRNESMPVMAATPYRDNACENLNTASSRLQKDRLVPGDAHVSWAECPVDTDRPQRNRHFFKLFDRSRSKYTVGSPAVKELNAARPDAGQGMAGEVSGVDTQQPLPGVVLGTSQGRSRRQSETGEREVFTQGNEPNMRHTVTRIMRQLGQYAWDCLMFIILPCGVRQSESYRRRRHRRDEAKKDAVDNLLGPDTTMTHRPDGDCAHTQLNTRL</sequence>